<dbReference type="PANTHER" id="PTHR12888:SF0">
    <property type="entry name" value="PEROXISOME ASSEMBLY PROTEIN 12"/>
    <property type="match status" value="1"/>
</dbReference>
<feature type="domain" description="Pex N-terminal" evidence="17">
    <location>
        <begin position="22"/>
        <end position="231"/>
    </location>
</feature>
<dbReference type="Proteomes" id="UP001174909">
    <property type="component" value="Unassembled WGS sequence"/>
</dbReference>
<name>A0AA35RCK2_GEOBA</name>
<evidence type="ECO:0000256" key="5">
    <source>
        <dbReference type="ARBA" id="ARBA00022448"/>
    </source>
</evidence>
<protein>
    <recommendedName>
        <fullName evidence="4 15">Peroxisome assembly protein 12</fullName>
    </recommendedName>
    <alternativeName>
        <fullName evidence="14 15">Peroxin-12</fullName>
    </alternativeName>
</protein>
<dbReference type="GO" id="GO:0004842">
    <property type="term" value="F:ubiquitin-protein transferase activity"/>
    <property type="evidence" value="ECO:0007669"/>
    <property type="project" value="TreeGrafter"/>
</dbReference>
<comment type="caution">
    <text evidence="18">The sequence shown here is derived from an EMBL/GenBank/DDBJ whole genome shotgun (WGS) entry which is preliminary data.</text>
</comment>
<evidence type="ECO:0000256" key="8">
    <source>
        <dbReference type="ARBA" id="ARBA00022771"/>
    </source>
</evidence>
<comment type="pathway">
    <text evidence="2">Protein modification; protein ubiquitination.</text>
</comment>
<evidence type="ECO:0000256" key="9">
    <source>
        <dbReference type="ARBA" id="ARBA00022833"/>
    </source>
</evidence>
<dbReference type="Pfam" id="PF04757">
    <property type="entry name" value="Pex2_Pex12"/>
    <property type="match status" value="1"/>
</dbReference>
<evidence type="ECO:0000313" key="18">
    <source>
        <dbReference type="EMBL" id="CAI8008161.1"/>
    </source>
</evidence>
<dbReference type="InterPro" id="IPR018957">
    <property type="entry name" value="Znf_C3HC4_RING-type"/>
</dbReference>
<comment type="function">
    <text evidence="15">Component of a retrotranslocation channel required for peroxisome organization by mediating export of the PEX5 receptor from peroxisomes to the cytosol, thereby promoting PEX5 recycling.</text>
</comment>
<evidence type="ECO:0000256" key="4">
    <source>
        <dbReference type="ARBA" id="ARBA00018980"/>
    </source>
</evidence>
<keyword evidence="12 15" id="KW-0472">Membrane</keyword>
<evidence type="ECO:0000256" key="14">
    <source>
        <dbReference type="ARBA" id="ARBA00029692"/>
    </source>
</evidence>
<evidence type="ECO:0000256" key="12">
    <source>
        <dbReference type="ARBA" id="ARBA00023136"/>
    </source>
</evidence>
<dbReference type="PANTHER" id="PTHR12888">
    <property type="entry name" value="PEROXISOME ASSEMBLY PROTEIN 12 PEROXIN-12"/>
    <property type="match status" value="1"/>
</dbReference>
<dbReference type="GO" id="GO:0006513">
    <property type="term" value="P:protein monoubiquitination"/>
    <property type="evidence" value="ECO:0007669"/>
    <property type="project" value="TreeGrafter"/>
</dbReference>
<dbReference type="InterPro" id="IPR006845">
    <property type="entry name" value="Pex_N"/>
</dbReference>
<dbReference type="PIRSF" id="PIRSF038074">
    <property type="entry name" value="Peroxisome_assembly_p12"/>
    <property type="match status" value="1"/>
</dbReference>
<proteinExistence type="inferred from homology"/>
<keyword evidence="8" id="KW-0863">Zinc-finger</keyword>
<dbReference type="Gene3D" id="3.30.40.10">
    <property type="entry name" value="Zinc/RING finger domain, C3HC4 (zinc finger)"/>
    <property type="match status" value="1"/>
</dbReference>
<reference evidence="18" key="1">
    <citation type="submission" date="2023-03" db="EMBL/GenBank/DDBJ databases">
        <authorList>
            <person name="Steffen K."/>
            <person name="Cardenas P."/>
        </authorList>
    </citation>
    <scope>NUCLEOTIDE SEQUENCE</scope>
</reference>
<comment type="similarity">
    <text evidence="3 15">Belongs to the pex2/pex10/pex12 family.</text>
</comment>
<dbReference type="SUPFAM" id="SSF57850">
    <property type="entry name" value="RING/U-box"/>
    <property type="match status" value="1"/>
</dbReference>
<keyword evidence="11" id="KW-1133">Transmembrane helix</keyword>
<dbReference type="AlphaFoldDB" id="A0AA35RCK2"/>
<evidence type="ECO:0000256" key="7">
    <source>
        <dbReference type="ARBA" id="ARBA00022723"/>
    </source>
</evidence>
<dbReference type="EMBL" id="CASHTH010000820">
    <property type="protein sequence ID" value="CAI8008161.1"/>
    <property type="molecule type" value="Genomic_DNA"/>
</dbReference>
<keyword evidence="19" id="KW-1185">Reference proteome</keyword>
<evidence type="ECO:0000256" key="2">
    <source>
        <dbReference type="ARBA" id="ARBA00004906"/>
    </source>
</evidence>
<keyword evidence="6" id="KW-0812">Transmembrane</keyword>
<dbReference type="InterPro" id="IPR017375">
    <property type="entry name" value="PEX12"/>
</dbReference>
<dbReference type="GO" id="GO:0008270">
    <property type="term" value="F:zinc ion binding"/>
    <property type="evidence" value="ECO:0007669"/>
    <property type="project" value="UniProtKB-KW"/>
</dbReference>
<feature type="domain" description="Zinc finger C3HC4 RING-type" evidence="16">
    <location>
        <begin position="266"/>
        <end position="303"/>
    </location>
</feature>
<evidence type="ECO:0000313" key="19">
    <source>
        <dbReference type="Proteomes" id="UP001174909"/>
    </source>
</evidence>
<evidence type="ECO:0000256" key="10">
    <source>
        <dbReference type="ARBA" id="ARBA00022927"/>
    </source>
</evidence>
<dbReference type="GO" id="GO:0016558">
    <property type="term" value="P:protein import into peroxisome matrix"/>
    <property type="evidence" value="ECO:0007669"/>
    <property type="project" value="UniProtKB-UniRule"/>
</dbReference>
<accession>A0AA35RCK2</accession>
<comment type="subcellular location">
    <subcellularLocation>
        <location evidence="1">Peroxisome membrane</location>
        <topology evidence="1">Multi-pass membrane protein</topology>
    </subcellularLocation>
</comment>
<evidence type="ECO:0000256" key="3">
    <source>
        <dbReference type="ARBA" id="ARBA00008704"/>
    </source>
</evidence>
<dbReference type="Pfam" id="PF00097">
    <property type="entry name" value="zf-C3HC4"/>
    <property type="match status" value="1"/>
</dbReference>
<dbReference type="GO" id="GO:1990429">
    <property type="term" value="C:peroxisomal importomer complex"/>
    <property type="evidence" value="ECO:0007669"/>
    <property type="project" value="TreeGrafter"/>
</dbReference>
<keyword evidence="7" id="KW-0479">Metal-binding</keyword>
<evidence type="ECO:0000259" key="17">
    <source>
        <dbReference type="Pfam" id="PF04757"/>
    </source>
</evidence>
<evidence type="ECO:0000256" key="11">
    <source>
        <dbReference type="ARBA" id="ARBA00022989"/>
    </source>
</evidence>
<organism evidence="18 19">
    <name type="scientific">Geodia barretti</name>
    <name type="common">Barrett's horny sponge</name>
    <dbReference type="NCBI Taxonomy" id="519541"/>
    <lineage>
        <taxon>Eukaryota</taxon>
        <taxon>Metazoa</taxon>
        <taxon>Porifera</taxon>
        <taxon>Demospongiae</taxon>
        <taxon>Heteroscleromorpha</taxon>
        <taxon>Tetractinellida</taxon>
        <taxon>Astrophorina</taxon>
        <taxon>Geodiidae</taxon>
        <taxon>Geodia</taxon>
    </lineage>
</organism>
<dbReference type="InterPro" id="IPR013083">
    <property type="entry name" value="Znf_RING/FYVE/PHD"/>
</dbReference>
<evidence type="ECO:0000259" key="16">
    <source>
        <dbReference type="Pfam" id="PF00097"/>
    </source>
</evidence>
<dbReference type="GO" id="GO:0005778">
    <property type="term" value="C:peroxisomal membrane"/>
    <property type="evidence" value="ECO:0007669"/>
    <property type="project" value="UniProtKB-SubCell"/>
</dbReference>
<evidence type="ECO:0000256" key="1">
    <source>
        <dbReference type="ARBA" id="ARBA00004585"/>
    </source>
</evidence>
<evidence type="ECO:0000256" key="13">
    <source>
        <dbReference type="ARBA" id="ARBA00023140"/>
    </source>
</evidence>
<keyword evidence="9" id="KW-0862">Zinc</keyword>
<gene>
    <name evidence="18" type="ORF">GBAR_LOCUS5621</name>
</gene>
<evidence type="ECO:0000256" key="15">
    <source>
        <dbReference type="PIRNR" id="PIRNR038074"/>
    </source>
</evidence>
<keyword evidence="10" id="KW-0653">Protein transport</keyword>
<dbReference type="CDD" id="cd16451">
    <property type="entry name" value="mRING_PEX12"/>
    <property type="match status" value="1"/>
</dbReference>
<keyword evidence="13 15" id="KW-0576">Peroxisome</keyword>
<evidence type="ECO:0000256" key="6">
    <source>
        <dbReference type="ARBA" id="ARBA00022692"/>
    </source>
</evidence>
<keyword evidence="5" id="KW-0813">Transport</keyword>
<sequence length="319" mass="36725">MAFNEAILTDERPNVFELLAEEQLREALRPALLYLTKVLARSRPELFFSGLWRSRDEVHLMLDSALQWIFLTLNDSSFSEHFYGIKRVQWGAGAGLSTKQMTVSFVCLVLVPYLKVKVERLHSVLTDENETLGMWAWQDCRTPTQLLKLLLFKSIPYLQSLWTLCHLVFRLNYLIRSSPHYSPLHWLAGVKLVHYQATDDDVPSRWVWSWASKQLLSLSLFSLRLLQWWYSGENEAAVRRMNSLPVPPPPLPTQPTPPVLTDPFTCPLCHQTRRDPTTLATSGFVFCYDCIARHVEGHGTCPLTLSPSSPHQLIRLFFS</sequence>